<organism evidence="2 3">
    <name type="scientific">Kitasatospora kifunensis</name>
    <name type="common">Streptomyces kifunensis</name>
    <dbReference type="NCBI Taxonomy" id="58351"/>
    <lineage>
        <taxon>Bacteria</taxon>
        <taxon>Bacillati</taxon>
        <taxon>Actinomycetota</taxon>
        <taxon>Actinomycetes</taxon>
        <taxon>Kitasatosporales</taxon>
        <taxon>Streptomycetaceae</taxon>
        <taxon>Kitasatospora</taxon>
    </lineage>
</organism>
<evidence type="ECO:0000256" key="1">
    <source>
        <dbReference type="SAM" id="MobiDB-lite"/>
    </source>
</evidence>
<feature type="region of interest" description="Disordered" evidence="1">
    <location>
        <begin position="1"/>
        <end position="22"/>
    </location>
</feature>
<dbReference type="EMBL" id="JACHJV010000001">
    <property type="protein sequence ID" value="MBB4922206.1"/>
    <property type="molecule type" value="Genomic_DNA"/>
</dbReference>
<comment type="caution">
    <text evidence="2">The sequence shown here is derived from an EMBL/GenBank/DDBJ whole genome shotgun (WGS) entry which is preliminary data.</text>
</comment>
<gene>
    <name evidence="2" type="ORF">FHR34_001199</name>
</gene>
<name>A0A7W7QYK2_KITKI</name>
<evidence type="ECO:0000313" key="3">
    <source>
        <dbReference type="Proteomes" id="UP000540506"/>
    </source>
</evidence>
<dbReference type="RefSeq" id="WP_184934416.1">
    <property type="nucleotide sequence ID" value="NZ_JACHJV010000001.1"/>
</dbReference>
<reference evidence="2 3" key="1">
    <citation type="submission" date="2020-08" db="EMBL/GenBank/DDBJ databases">
        <title>Sequencing the genomes of 1000 actinobacteria strains.</title>
        <authorList>
            <person name="Klenk H.-P."/>
        </authorList>
    </citation>
    <scope>NUCLEOTIDE SEQUENCE [LARGE SCALE GENOMIC DNA]</scope>
    <source>
        <strain evidence="2 3">DSM 41654</strain>
    </source>
</reference>
<feature type="compositionally biased region" description="Basic and acidic residues" evidence="1">
    <location>
        <begin position="1"/>
        <end position="12"/>
    </location>
</feature>
<dbReference type="AlphaFoldDB" id="A0A7W7QYK2"/>
<protein>
    <submittedName>
        <fullName evidence="2">Putative transcriptional regulator</fullName>
    </submittedName>
</protein>
<keyword evidence="3" id="KW-1185">Reference proteome</keyword>
<accession>A0A7W7QYK2</accession>
<dbReference type="Proteomes" id="UP000540506">
    <property type="component" value="Unassembled WGS sequence"/>
</dbReference>
<evidence type="ECO:0000313" key="2">
    <source>
        <dbReference type="EMBL" id="MBB4922206.1"/>
    </source>
</evidence>
<proteinExistence type="predicted"/>
<sequence>MDIDEARRRLAEDPPQGDPTEIKFGKTVAEIAARLEGLQRAMAAPLPSAEELAAGKAEDRAMAERIHRARPGVPLHHAFAVLEALRVIQRTEAAMEGPASS</sequence>